<evidence type="ECO:0000313" key="3">
    <source>
        <dbReference type="Proteomes" id="UP000784294"/>
    </source>
</evidence>
<gene>
    <name evidence="2" type="ORF">PXEA_LOCUS6440</name>
</gene>
<protein>
    <submittedName>
        <fullName evidence="2">Uncharacterized protein</fullName>
    </submittedName>
</protein>
<reference evidence="2" key="1">
    <citation type="submission" date="2018-11" db="EMBL/GenBank/DDBJ databases">
        <authorList>
            <consortium name="Pathogen Informatics"/>
        </authorList>
    </citation>
    <scope>NUCLEOTIDE SEQUENCE</scope>
</reference>
<proteinExistence type="predicted"/>
<sequence>METKMRELEDLMSSLNPGGEPDSSGGMEMTDLNELTAEVQKYNSDLETDIVTLEELERSVPNMEAASADLVKSLDNYLLKLELQTQEMSASTKYFRFCS</sequence>
<evidence type="ECO:0000313" key="2">
    <source>
        <dbReference type="EMBL" id="VEL13000.1"/>
    </source>
</evidence>
<keyword evidence="3" id="KW-1185">Reference proteome</keyword>
<dbReference type="Proteomes" id="UP000784294">
    <property type="component" value="Unassembled WGS sequence"/>
</dbReference>
<comment type="caution">
    <text evidence="2">The sequence shown here is derived from an EMBL/GenBank/DDBJ whole genome shotgun (WGS) entry which is preliminary data.</text>
</comment>
<evidence type="ECO:0000256" key="1">
    <source>
        <dbReference type="SAM" id="MobiDB-lite"/>
    </source>
</evidence>
<accession>A0A3S5B4H4</accession>
<dbReference type="AlphaFoldDB" id="A0A3S5B4H4"/>
<organism evidence="2 3">
    <name type="scientific">Protopolystoma xenopodis</name>
    <dbReference type="NCBI Taxonomy" id="117903"/>
    <lineage>
        <taxon>Eukaryota</taxon>
        <taxon>Metazoa</taxon>
        <taxon>Spiralia</taxon>
        <taxon>Lophotrochozoa</taxon>
        <taxon>Platyhelminthes</taxon>
        <taxon>Monogenea</taxon>
        <taxon>Polyopisthocotylea</taxon>
        <taxon>Polystomatidea</taxon>
        <taxon>Polystomatidae</taxon>
        <taxon>Protopolystoma</taxon>
    </lineage>
</organism>
<name>A0A3S5B4H4_9PLAT</name>
<dbReference type="EMBL" id="CAAALY010016488">
    <property type="protein sequence ID" value="VEL13000.1"/>
    <property type="molecule type" value="Genomic_DNA"/>
</dbReference>
<feature type="region of interest" description="Disordered" evidence="1">
    <location>
        <begin position="1"/>
        <end position="28"/>
    </location>
</feature>